<feature type="region of interest" description="Disordered" evidence="1">
    <location>
        <begin position="1"/>
        <end position="64"/>
    </location>
</feature>
<name>A0A7J6QRR3_PEROL</name>
<dbReference type="AlphaFoldDB" id="A0A7J6QRR3"/>
<dbReference type="Proteomes" id="UP000574390">
    <property type="component" value="Unassembled WGS sequence"/>
</dbReference>
<evidence type="ECO:0000256" key="1">
    <source>
        <dbReference type="SAM" id="MobiDB-lite"/>
    </source>
</evidence>
<evidence type="ECO:0000313" key="2">
    <source>
        <dbReference type="EMBL" id="KAF4711048.1"/>
    </source>
</evidence>
<dbReference type="EMBL" id="JABANM010027590">
    <property type="protein sequence ID" value="KAF4711048.1"/>
    <property type="molecule type" value="Genomic_DNA"/>
</dbReference>
<gene>
    <name evidence="2" type="ORF">FOZ62_018943</name>
</gene>
<comment type="caution">
    <text evidence="2">The sequence shown here is derived from an EMBL/GenBank/DDBJ whole genome shotgun (WGS) entry which is preliminary data.</text>
</comment>
<organism evidence="2 3">
    <name type="scientific">Perkinsus olseni</name>
    <name type="common">Perkinsus atlanticus</name>
    <dbReference type="NCBI Taxonomy" id="32597"/>
    <lineage>
        <taxon>Eukaryota</taxon>
        <taxon>Sar</taxon>
        <taxon>Alveolata</taxon>
        <taxon>Perkinsozoa</taxon>
        <taxon>Perkinsea</taxon>
        <taxon>Perkinsida</taxon>
        <taxon>Perkinsidae</taxon>
        <taxon>Perkinsus</taxon>
    </lineage>
</organism>
<sequence>MESTRPSMASGGGSSDYVAASPAGQPLDELDASWNDQGRDIDDDLSPDSFTFSEFGGTELEGMPGCTTRRTAALLSHRLFR</sequence>
<reference evidence="2 3" key="1">
    <citation type="submission" date="2020-04" db="EMBL/GenBank/DDBJ databases">
        <title>Perkinsus olseni comparative genomics.</title>
        <authorList>
            <person name="Bogema D.R."/>
        </authorList>
    </citation>
    <scope>NUCLEOTIDE SEQUENCE [LARGE SCALE GENOMIC DNA]</scope>
    <source>
        <strain evidence="2">ATCC PRA-205</strain>
    </source>
</reference>
<proteinExistence type="predicted"/>
<evidence type="ECO:0000313" key="3">
    <source>
        <dbReference type="Proteomes" id="UP000574390"/>
    </source>
</evidence>
<accession>A0A7J6QRR3</accession>
<protein>
    <submittedName>
        <fullName evidence="2">Uncharacterized protein</fullName>
    </submittedName>
</protein>